<keyword evidence="2" id="KW-1185">Reference proteome</keyword>
<accession>A0A3R9F2W5</accession>
<reference evidence="1 2" key="1">
    <citation type="submission" date="2018-12" db="EMBL/GenBank/DDBJ databases">
        <title>Amycolatopsis eburnea sp. nov. actinomycete associate with arbuscular mycorrhiza fungal spore.</title>
        <authorList>
            <person name="Lumyong S."/>
            <person name="Chaiya L."/>
        </authorList>
    </citation>
    <scope>NUCLEOTIDE SEQUENCE [LARGE SCALE GENOMIC DNA]</scope>
    <source>
        <strain evidence="1 2">GLM-1</strain>
    </source>
</reference>
<dbReference type="RefSeq" id="WP_125312658.1">
    <property type="nucleotide sequence ID" value="NZ_RSEC01000058.1"/>
</dbReference>
<comment type="caution">
    <text evidence="1">The sequence shown here is derived from an EMBL/GenBank/DDBJ whole genome shotgun (WGS) entry which is preliminary data.</text>
</comment>
<organism evidence="1 2">
    <name type="scientific">Amycolatopsis eburnea</name>
    <dbReference type="NCBI Taxonomy" id="2267691"/>
    <lineage>
        <taxon>Bacteria</taxon>
        <taxon>Bacillati</taxon>
        <taxon>Actinomycetota</taxon>
        <taxon>Actinomycetes</taxon>
        <taxon>Pseudonocardiales</taxon>
        <taxon>Pseudonocardiaceae</taxon>
        <taxon>Amycolatopsis</taxon>
    </lineage>
</organism>
<proteinExistence type="predicted"/>
<dbReference type="EMBL" id="RSEC01000058">
    <property type="protein sequence ID" value="RSD13362.1"/>
    <property type="molecule type" value="Genomic_DNA"/>
</dbReference>
<protein>
    <submittedName>
        <fullName evidence="1">Uncharacterized protein</fullName>
    </submittedName>
</protein>
<sequence>MTIVEVERHGIVAIGEGDHSAAYQAAEWLRSSSRPAIAGPANPLRMHVEVLRRFGGLAPRALLGAQFVPGQGDRTQFAVAVAAFGLFDADDEPTCPSVLWKEPFTVGLPSEFARAVAGALAEGPNLPAGTLTIDRAGFDLINSSEMIFGQTAAVLKTAIAARLSGHDADVAARSLVSAW</sequence>
<evidence type="ECO:0000313" key="2">
    <source>
        <dbReference type="Proteomes" id="UP000267081"/>
    </source>
</evidence>
<gene>
    <name evidence="1" type="ORF">EIY87_26880</name>
</gene>
<dbReference type="Proteomes" id="UP000267081">
    <property type="component" value="Unassembled WGS sequence"/>
</dbReference>
<dbReference type="AlphaFoldDB" id="A0A3R9F2W5"/>
<dbReference type="OrthoDB" id="4350777at2"/>
<name>A0A3R9F2W5_9PSEU</name>
<evidence type="ECO:0000313" key="1">
    <source>
        <dbReference type="EMBL" id="RSD13362.1"/>
    </source>
</evidence>